<gene>
    <name evidence="3" type="ORF">GCM10022394_05840</name>
</gene>
<accession>A0ABP6V6X5</accession>
<dbReference type="SUPFAM" id="SSF54197">
    <property type="entry name" value="HIT-like"/>
    <property type="match status" value="1"/>
</dbReference>
<dbReference type="InterPro" id="IPR019200">
    <property type="entry name" value="ATP_adenylylTrfase_C"/>
</dbReference>
<evidence type="ECO:0000259" key="2">
    <source>
        <dbReference type="Pfam" id="PF19327"/>
    </source>
</evidence>
<dbReference type="InterPro" id="IPR036265">
    <property type="entry name" value="HIT-like_sf"/>
</dbReference>
<sequence>MYADSQEPAFSAPVLRINLKGRRRAPPKHKDNFVDIFELGREVAARASRSGALCSIPTRVFPHQELGLTFLIHQLDGPFHKPHGTGPNHGDPFASPDPELLVAQYPHYSLLLNKFNLLANHLLLITRRFQPQDGSLTEQDFAAFWPLLTAHDAIGFYNGGTEAGASQPHRHFQLLPGHFNTGLTGPPVNPRDADTRRLLCPRGIWLALCADDDSHRVFAAYRQACHQLALAPEHPFNLILLPQGLWLIPRSCRRVVTEVNALGFLGSLFAVNRQELDSIRQFGVVNILRQASTLPSDTGQGG</sequence>
<dbReference type="PANTHER" id="PTHR38420:SF1">
    <property type="entry name" value="PUTATIVE (AFU_ORTHOLOGUE AFUA_5G14690)-RELATED"/>
    <property type="match status" value="1"/>
</dbReference>
<reference evidence="4" key="1">
    <citation type="journal article" date="2019" name="Int. J. Syst. Evol. Microbiol.">
        <title>The Global Catalogue of Microorganisms (GCM) 10K type strain sequencing project: providing services to taxonomists for standard genome sequencing and annotation.</title>
        <authorList>
            <consortium name="The Broad Institute Genomics Platform"/>
            <consortium name="The Broad Institute Genome Sequencing Center for Infectious Disease"/>
            <person name="Wu L."/>
            <person name="Ma J."/>
        </authorList>
    </citation>
    <scope>NUCLEOTIDE SEQUENCE [LARGE SCALE GENOMIC DNA]</scope>
    <source>
        <strain evidence="4">JCM 17110</strain>
    </source>
</reference>
<evidence type="ECO:0000313" key="3">
    <source>
        <dbReference type="EMBL" id="GAA3529470.1"/>
    </source>
</evidence>
<dbReference type="InterPro" id="IPR043171">
    <property type="entry name" value="Ap4A_phos1/2-like"/>
</dbReference>
<dbReference type="InterPro" id="IPR045759">
    <property type="entry name" value="Ap4A_phos1/2_N"/>
</dbReference>
<evidence type="ECO:0000313" key="4">
    <source>
        <dbReference type="Proteomes" id="UP001500795"/>
    </source>
</evidence>
<name>A0ABP6V6X5_9GAMM</name>
<dbReference type="Pfam" id="PF09830">
    <property type="entry name" value="ATP_transf"/>
    <property type="match status" value="1"/>
</dbReference>
<evidence type="ECO:0000259" key="1">
    <source>
        <dbReference type="Pfam" id="PF09830"/>
    </source>
</evidence>
<dbReference type="Proteomes" id="UP001500795">
    <property type="component" value="Unassembled WGS sequence"/>
</dbReference>
<organism evidence="3 4">
    <name type="scientific">Zobellella aerophila</name>
    <dbReference type="NCBI Taxonomy" id="870480"/>
    <lineage>
        <taxon>Bacteria</taxon>
        <taxon>Pseudomonadati</taxon>
        <taxon>Pseudomonadota</taxon>
        <taxon>Gammaproteobacteria</taxon>
        <taxon>Aeromonadales</taxon>
        <taxon>Aeromonadaceae</taxon>
        <taxon>Zobellella</taxon>
    </lineage>
</organism>
<keyword evidence="4" id="KW-1185">Reference proteome</keyword>
<dbReference type="PANTHER" id="PTHR38420">
    <property type="entry name" value="AP-4-A PHOSPHORYLASE II"/>
    <property type="match status" value="1"/>
</dbReference>
<feature type="domain" description="Ap4A phosphorylase 1/2 N-terminal" evidence="2">
    <location>
        <begin position="42"/>
        <end position="189"/>
    </location>
</feature>
<comment type="caution">
    <text evidence="3">The sequence shown here is derived from an EMBL/GenBank/DDBJ whole genome shotgun (WGS) entry which is preliminary data.</text>
</comment>
<proteinExistence type="predicted"/>
<dbReference type="Pfam" id="PF19327">
    <property type="entry name" value="Ap4A_phos_N"/>
    <property type="match status" value="1"/>
</dbReference>
<feature type="domain" description="ATP adenylyltransferase C-terminal" evidence="1">
    <location>
        <begin position="210"/>
        <end position="291"/>
    </location>
</feature>
<dbReference type="Gene3D" id="3.30.428.70">
    <property type="match status" value="2"/>
</dbReference>
<protein>
    <recommendedName>
        <fullName evidence="5">Phosphorylase</fullName>
    </recommendedName>
</protein>
<dbReference type="EMBL" id="BAABCX010000001">
    <property type="protein sequence ID" value="GAA3529470.1"/>
    <property type="molecule type" value="Genomic_DNA"/>
</dbReference>
<evidence type="ECO:0008006" key="5">
    <source>
        <dbReference type="Google" id="ProtNLM"/>
    </source>
</evidence>
<dbReference type="InterPro" id="IPR009163">
    <property type="entry name" value="Ap4A_phos1/2"/>
</dbReference>